<accession>A0A7J0EDA0</accession>
<dbReference type="InterPro" id="IPR036691">
    <property type="entry name" value="Endo/exonu/phosph_ase_sf"/>
</dbReference>
<protein>
    <recommendedName>
        <fullName evidence="3">CCHC-type domain-containing protein</fullName>
    </recommendedName>
</protein>
<dbReference type="Pfam" id="PF13966">
    <property type="entry name" value="zf-RVT"/>
    <property type="match status" value="1"/>
</dbReference>
<dbReference type="GO" id="GO:0008270">
    <property type="term" value="F:zinc ion binding"/>
    <property type="evidence" value="ECO:0007669"/>
    <property type="project" value="UniProtKB-KW"/>
</dbReference>
<keyword evidence="1" id="KW-0862">Zinc</keyword>
<organism evidence="4 5">
    <name type="scientific">Actinidia rufa</name>
    <dbReference type="NCBI Taxonomy" id="165716"/>
    <lineage>
        <taxon>Eukaryota</taxon>
        <taxon>Viridiplantae</taxon>
        <taxon>Streptophyta</taxon>
        <taxon>Embryophyta</taxon>
        <taxon>Tracheophyta</taxon>
        <taxon>Spermatophyta</taxon>
        <taxon>Magnoliopsida</taxon>
        <taxon>eudicotyledons</taxon>
        <taxon>Gunneridae</taxon>
        <taxon>Pentapetalae</taxon>
        <taxon>asterids</taxon>
        <taxon>Ericales</taxon>
        <taxon>Actinidiaceae</taxon>
        <taxon>Actinidia</taxon>
    </lineage>
</organism>
<dbReference type="Pfam" id="PF03732">
    <property type="entry name" value="Retrotrans_gag"/>
    <property type="match status" value="1"/>
</dbReference>
<feature type="region of interest" description="Disordered" evidence="2">
    <location>
        <begin position="217"/>
        <end position="272"/>
    </location>
</feature>
<dbReference type="Proteomes" id="UP000585474">
    <property type="component" value="Unassembled WGS sequence"/>
</dbReference>
<dbReference type="InterPro" id="IPR036875">
    <property type="entry name" value="Znf_CCHC_sf"/>
</dbReference>
<dbReference type="OrthoDB" id="1938625at2759"/>
<dbReference type="Pfam" id="PF00078">
    <property type="entry name" value="RVT_1"/>
    <property type="match status" value="1"/>
</dbReference>
<evidence type="ECO:0000259" key="3">
    <source>
        <dbReference type="PROSITE" id="PS50158"/>
    </source>
</evidence>
<dbReference type="Gene3D" id="4.10.60.10">
    <property type="entry name" value="Zinc finger, CCHC-type"/>
    <property type="match status" value="1"/>
</dbReference>
<sequence>MEPVDQQDQFQGEQIIQSNLIVAQNQPDTGDRVLQAVAQFIESQTDAQRRQAPHVEPIHMQFLKFDPPNFFGSTKPLEAEEWLKRMESIFDVMRVTDEEKMILAPFKLKRQGQILFVEAFNDHYFPMAYQYEQERAFIHGKQGQISINDFEAQFTVFSRFAPDLVRTEEAKCRRFLDGLNADIRRGVEPFEITNYADLVSKAKIVEKGLKEWKQEQEQYKKSRFDPSRLGAGSSKQQTQSFRPSGGQSRQNPHDNQGQSFQMQQAGQQSTVSSGGLSSDFKCYKCGATGHIARNCTTQNPVICFHCNQSGHIFRYCPLRFGITSSTHPVSSSSRATSRSPQRVRGSTTGSSGSTTGSSGSHTQARGGQGKFGGLREEDEPGHTLSGHLFNSSSGMPWMLLGDFNNVLSIEEKANGLPVTPYEMRDFKSCCYDTGMSDIRSSGVFFTWSNNAVWSKLDRVMVNRNWVHEGLQAHARFDLPGKFSDHSPCTLGQRHQKKISQELRQQLHDSPEDQELQASIPELRAKAIKLAEAELSYCSQLAKAKYLKNSDKCSKFFHDLIKSNRAKNHIASISLEDGSRTTSSKQVSEAFVMFYNRLLGTKSNCAKLNRETVLKGRLLEAEQASVLLREVSDEEIKSSLFNIGEDKAPGPDGYTSCFYKKAWDVIGSDFIEAVKELFATGQMLKQINHAVLALIPKSKAADRVEDFRPIACCNVMYKVISKIIASRLAPALCSIIDPSQAAFVQNRCMIENIFLLQELLRQYSRKRVSPRCILNVDLRKAPPRFVGWVMKCVTSTSYSLSFNGAMHGFFKNNADFNFHPKCGGLKITHLAFADDLVLLSRGDPKSVYLLMQNLSHFGECSGLKVSISKSSLFAAGINSEDLDSIKEISGFSQGSFPFRYLGIPVADSRLTLAQFSPLIDKITDYISTWAGANLSYAGRTELVKSVLQGVECFWLTILPIPAGVKAKIVQICRNFLWSGSYSSHKKGPWSRGKRLPCQKMREVWALGISKHGTKPSFQKLYGTFKPRRTPCGDEIIAAEQNVEGAIQRINQWNSNGKPNSRLAYEYFRPRRAKLAWPKIVWQNFIMPEHSFIMWLGLKEKLLTKDKLQGVIEDISCPLCKAAVESIEHLFFSCRITNEIWTKIKSWLRISRGMQTLKAAVKWLIKEARGTGVPAKIKRISLACTVYHLWEARNQRNFEGKIKHPEAIIRRASRFKFIDA</sequence>
<gene>
    <name evidence="4" type="ORF">Acr_03g0012320</name>
</gene>
<feature type="compositionally biased region" description="Low complexity" evidence="2">
    <location>
        <begin position="325"/>
        <end position="360"/>
    </location>
</feature>
<dbReference type="PANTHER" id="PTHR33116">
    <property type="entry name" value="REVERSE TRANSCRIPTASE ZINC-BINDING DOMAIN-CONTAINING PROTEIN-RELATED-RELATED"/>
    <property type="match status" value="1"/>
</dbReference>
<feature type="compositionally biased region" description="Basic and acidic residues" evidence="2">
    <location>
        <begin position="217"/>
        <end position="226"/>
    </location>
</feature>
<dbReference type="PANTHER" id="PTHR33116:SF66">
    <property type="entry name" value="REVERSE TRANSCRIPTASE ZINC-BINDING DOMAIN-CONTAINING PROTEIN"/>
    <property type="match status" value="1"/>
</dbReference>
<comment type="caution">
    <text evidence="4">The sequence shown here is derived from an EMBL/GenBank/DDBJ whole genome shotgun (WGS) entry which is preliminary data.</text>
</comment>
<dbReference type="SUPFAM" id="SSF56219">
    <property type="entry name" value="DNase I-like"/>
    <property type="match status" value="1"/>
</dbReference>
<dbReference type="InterPro" id="IPR001878">
    <property type="entry name" value="Znf_CCHC"/>
</dbReference>
<dbReference type="InterPro" id="IPR000477">
    <property type="entry name" value="RT_dom"/>
</dbReference>
<proteinExistence type="predicted"/>
<dbReference type="SMART" id="SM00343">
    <property type="entry name" value="ZnF_C2HC"/>
    <property type="match status" value="2"/>
</dbReference>
<feature type="compositionally biased region" description="Low complexity" evidence="2">
    <location>
        <begin position="256"/>
        <end position="269"/>
    </location>
</feature>
<evidence type="ECO:0000256" key="2">
    <source>
        <dbReference type="SAM" id="MobiDB-lite"/>
    </source>
</evidence>
<dbReference type="EMBL" id="BJWL01000003">
    <property type="protein sequence ID" value="GFY84458.1"/>
    <property type="molecule type" value="Genomic_DNA"/>
</dbReference>
<keyword evidence="1" id="KW-0863">Zinc-finger</keyword>
<evidence type="ECO:0000313" key="5">
    <source>
        <dbReference type="Proteomes" id="UP000585474"/>
    </source>
</evidence>
<dbReference type="InterPro" id="IPR005162">
    <property type="entry name" value="Retrotrans_gag_dom"/>
</dbReference>
<keyword evidence="1" id="KW-0479">Metal-binding</keyword>
<evidence type="ECO:0000256" key="1">
    <source>
        <dbReference type="PROSITE-ProRule" id="PRU00047"/>
    </source>
</evidence>
<name>A0A7J0EDA0_9ERIC</name>
<dbReference type="CDD" id="cd01650">
    <property type="entry name" value="RT_nLTR_like"/>
    <property type="match status" value="1"/>
</dbReference>
<dbReference type="SUPFAM" id="SSF57756">
    <property type="entry name" value="Retrovirus zinc finger-like domains"/>
    <property type="match status" value="1"/>
</dbReference>
<dbReference type="AlphaFoldDB" id="A0A7J0EDA0"/>
<dbReference type="PROSITE" id="PS50158">
    <property type="entry name" value="ZF_CCHC"/>
    <property type="match status" value="2"/>
</dbReference>
<feature type="domain" description="CCHC-type" evidence="3">
    <location>
        <begin position="303"/>
        <end position="317"/>
    </location>
</feature>
<evidence type="ECO:0000313" key="4">
    <source>
        <dbReference type="EMBL" id="GFY84458.1"/>
    </source>
</evidence>
<keyword evidence="5" id="KW-1185">Reference proteome</keyword>
<dbReference type="Gene3D" id="3.60.10.10">
    <property type="entry name" value="Endonuclease/exonuclease/phosphatase"/>
    <property type="match status" value="1"/>
</dbReference>
<dbReference type="InterPro" id="IPR026960">
    <property type="entry name" value="RVT-Znf"/>
</dbReference>
<feature type="compositionally biased region" description="Polar residues" evidence="2">
    <location>
        <begin position="233"/>
        <end position="255"/>
    </location>
</feature>
<feature type="region of interest" description="Disordered" evidence="2">
    <location>
        <begin position="325"/>
        <end position="377"/>
    </location>
</feature>
<dbReference type="Pfam" id="PF00098">
    <property type="entry name" value="zf-CCHC"/>
    <property type="match status" value="1"/>
</dbReference>
<reference evidence="4 5" key="1">
    <citation type="submission" date="2019-07" db="EMBL/GenBank/DDBJ databases">
        <title>De Novo Assembly of kiwifruit Actinidia rufa.</title>
        <authorList>
            <person name="Sugita-Konishi S."/>
            <person name="Sato K."/>
            <person name="Mori E."/>
            <person name="Abe Y."/>
            <person name="Kisaki G."/>
            <person name="Hamano K."/>
            <person name="Suezawa K."/>
            <person name="Otani M."/>
            <person name="Fukuda T."/>
            <person name="Manabe T."/>
            <person name="Gomi K."/>
            <person name="Tabuchi M."/>
            <person name="Akimitsu K."/>
            <person name="Kataoka I."/>
        </authorList>
    </citation>
    <scope>NUCLEOTIDE SEQUENCE [LARGE SCALE GENOMIC DNA]</scope>
    <source>
        <strain evidence="5">cv. Fuchu</strain>
    </source>
</reference>
<feature type="domain" description="CCHC-type" evidence="3">
    <location>
        <begin position="281"/>
        <end position="295"/>
    </location>
</feature>
<dbReference type="GO" id="GO:0003676">
    <property type="term" value="F:nucleic acid binding"/>
    <property type="evidence" value="ECO:0007669"/>
    <property type="project" value="InterPro"/>
</dbReference>